<feature type="transmembrane region" description="Helical" evidence="1">
    <location>
        <begin position="17"/>
        <end position="38"/>
    </location>
</feature>
<organism evidence="2 3">
    <name type="scientific">Oikopleura dioica</name>
    <name type="common">Tunicate</name>
    <dbReference type="NCBI Taxonomy" id="34765"/>
    <lineage>
        <taxon>Eukaryota</taxon>
        <taxon>Metazoa</taxon>
        <taxon>Chordata</taxon>
        <taxon>Tunicata</taxon>
        <taxon>Appendicularia</taxon>
        <taxon>Copelata</taxon>
        <taxon>Oikopleuridae</taxon>
        <taxon>Oikopleura</taxon>
    </lineage>
</organism>
<reference evidence="2 3" key="1">
    <citation type="submission" date="2021-04" db="EMBL/GenBank/DDBJ databases">
        <authorList>
            <person name="Bliznina A."/>
        </authorList>
    </citation>
    <scope>NUCLEOTIDE SEQUENCE [LARGE SCALE GENOMIC DNA]</scope>
</reference>
<sequence>MFGNISSLLSATLLQKYSFFLLIESIFCIALDIFIILIKEMNDDFPRSIQLRPEFIFTVSILGQGIWAGLLGISVAIFCNKLQQEKFREQLLPLGAFTDGTLHMEAGLFAWCLFTSLGQFVAVLLSGYSALGIVAHDLVATQVERAMSILIVTEIFMLLALCLTVFSLLIFSFNALLPVYFHALIQKMAELLCNRYSSDRWKQNPSCSFSQASFVGSSVEFKTIDVLADLSIPTLTRKLAQKRLKDSRQSSYASSSGNSSNRSEILLL</sequence>
<gene>
    <name evidence="2" type="ORF">OKIOD_LOCUS15400</name>
</gene>
<dbReference type="Proteomes" id="UP001158576">
    <property type="component" value="Chromosome 2"/>
</dbReference>
<dbReference type="EMBL" id="OU015567">
    <property type="protein sequence ID" value="CAG5112418.1"/>
    <property type="molecule type" value="Genomic_DNA"/>
</dbReference>
<proteinExistence type="predicted"/>
<keyword evidence="1" id="KW-1133">Transmembrane helix</keyword>
<feature type="transmembrane region" description="Helical" evidence="1">
    <location>
        <begin position="108"/>
        <end position="134"/>
    </location>
</feature>
<feature type="transmembrane region" description="Helical" evidence="1">
    <location>
        <begin position="155"/>
        <end position="181"/>
    </location>
</feature>
<name>A0ABN7TCX6_OIKDI</name>
<keyword evidence="3" id="KW-1185">Reference proteome</keyword>
<evidence type="ECO:0000256" key="1">
    <source>
        <dbReference type="SAM" id="Phobius"/>
    </source>
</evidence>
<protein>
    <submittedName>
        <fullName evidence="2">Oidioi.mRNA.OKI2018_I69.chr2.g6635.t1.cds</fullName>
    </submittedName>
</protein>
<keyword evidence="1" id="KW-0472">Membrane</keyword>
<keyword evidence="1" id="KW-0812">Transmembrane</keyword>
<evidence type="ECO:0000313" key="3">
    <source>
        <dbReference type="Proteomes" id="UP001158576"/>
    </source>
</evidence>
<accession>A0ABN7TCX6</accession>
<evidence type="ECO:0000313" key="2">
    <source>
        <dbReference type="EMBL" id="CAG5112418.1"/>
    </source>
</evidence>
<feature type="transmembrane region" description="Helical" evidence="1">
    <location>
        <begin position="59"/>
        <end position="78"/>
    </location>
</feature>